<keyword evidence="4" id="KW-1185">Reference proteome</keyword>
<feature type="region of interest" description="Disordered" evidence="1">
    <location>
        <begin position="81"/>
        <end position="110"/>
    </location>
</feature>
<evidence type="ECO:0000313" key="3">
    <source>
        <dbReference type="EMBL" id="GAA0510102.1"/>
    </source>
</evidence>
<sequence length="110" mass="11232">MHVRRMSMAVVVGAGCLAMAAGSAVAATGPLQLDLISQRTAVVWDPSDGRCYSSPYEGGRVAGAINSTDKKVVFYNSTDCSGSSHATVLPGQDGSARNPDGRPAGSFKVG</sequence>
<name>A0ABP3LZS6_SACER</name>
<dbReference type="RefSeq" id="WP_011874362.1">
    <property type="nucleotide sequence ID" value="NZ_BAAAGS010000003.1"/>
</dbReference>
<evidence type="ECO:0000256" key="2">
    <source>
        <dbReference type="SAM" id="SignalP"/>
    </source>
</evidence>
<comment type="caution">
    <text evidence="3">The sequence shown here is derived from an EMBL/GenBank/DDBJ whole genome shotgun (WGS) entry which is preliminary data.</text>
</comment>
<dbReference type="EMBL" id="BAAAGS010000003">
    <property type="protein sequence ID" value="GAA0510102.1"/>
    <property type="molecule type" value="Genomic_DNA"/>
</dbReference>
<dbReference type="PROSITE" id="PS51257">
    <property type="entry name" value="PROKAR_LIPOPROTEIN"/>
    <property type="match status" value="1"/>
</dbReference>
<evidence type="ECO:0000313" key="4">
    <source>
        <dbReference type="Proteomes" id="UP001500729"/>
    </source>
</evidence>
<gene>
    <name evidence="3" type="ORF">GCM10009533_06140</name>
</gene>
<reference evidence="4" key="1">
    <citation type="journal article" date="2019" name="Int. J. Syst. Evol. Microbiol.">
        <title>The Global Catalogue of Microorganisms (GCM) 10K type strain sequencing project: providing services to taxonomists for standard genome sequencing and annotation.</title>
        <authorList>
            <consortium name="The Broad Institute Genomics Platform"/>
            <consortium name="The Broad Institute Genome Sequencing Center for Infectious Disease"/>
            <person name="Wu L."/>
            <person name="Ma J."/>
        </authorList>
    </citation>
    <scope>NUCLEOTIDE SEQUENCE [LARGE SCALE GENOMIC DNA]</scope>
    <source>
        <strain evidence="4">JCM 10303</strain>
    </source>
</reference>
<proteinExistence type="predicted"/>
<evidence type="ECO:0000256" key="1">
    <source>
        <dbReference type="SAM" id="MobiDB-lite"/>
    </source>
</evidence>
<dbReference type="Proteomes" id="UP001500729">
    <property type="component" value="Unassembled WGS sequence"/>
</dbReference>
<feature type="signal peptide" evidence="2">
    <location>
        <begin position="1"/>
        <end position="26"/>
    </location>
</feature>
<feature type="chain" id="PRO_5045510942" description="Secreted protein" evidence="2">
    <location>
        <begin position="27"/>
        <end position="110"/>
    </location>
</feature>
<organism evidence="3 4">
    <name type="scientific">Saccharopolyspora erythraea</name>
    <name type="common">Streptomyces erythraeus</name>
    <dbReference type="NCBI Taxonomy" id="1836"/>
    <lineage>
        <taxon>Bacteria</taxon>
        <taxon>Bacillati</taxon>
        <taxon>Actinomycetota</taxon>
        <taxon>Actinomycetes</taxon>
        <taxon>Pseudonocardiales</taxon>
        <taxon>Pseudonocardiaceae</taxon>
        <taxon>Saccharopolyspora</taxon>
    </lineage>
</organism>
<evidence type="ECO:0008006" key="5">
    <source>
        <dbReference type="Google" id="ProtNLM"/>
    </source>
</evidence>
<protein>
    <recommendedName>
        <fullName evidence="5">Secreted protein</fullName>
    </recommendedName>
</protein>
<accession>A0ABP3LZS6</accession>
<keyword evidence="2" id="KW-0732">Signal</keyword>